<organism evidence="2 3">
    <name type="scientific">Candidatus Uhrbacteria bacterium GW2011_GWA2_52_8d</name>
    <dbReference type="NCBI Taxonomy" id="1618979"/>
    <lineage>
        <taxon>Bacteria</taxon>
        <taxon>Candidatus Uhriibacteriota</taxon>
    </lineage>
</organism>
<accession>A0A0G2AKA3</accession>
<comment type="caution">
    <text evidence="2">The sequence shown here is derived from an EMBL/GenBank/DDBJ whole genome shotgun (WGS) entry which is preliminary data.</text>
</comment>
<dbReference type="Proteomes" id="UP000034054">
    <property type="component" value="Unassembled WGS sequence"/>
</dbReference>
<sequence length="301" mass="33924">MRSFFIICALVWATFASAQEAHVCEMAWENLTSDVWEGGWLDPHALDSQGCAQLRYLSRAVYARHGYHEDNSWFVLQFKDDPRFVMDLYVTSHTVQSMLTPADRANLEVVNSAEQSLACDAWWMSHPQAQQQNVAPVRVLPSWQVDPVAPVADDVPAWQRQGASIPMWQQKEPTLPAYAKVEIVAFPVMDNSRESVTIVSGEATPEWLGVRALGQKGIENEWLTPLTCDELRLVEEALYVQHGFNSPMLAQMAVIVQAQMVPAPIHDLTREGAEHFFTSQDKLTKLRVDRAQTQNGCMEAK</sequence>
<keyword evidence="1" id="KW-0732">Signal</keyword>
<feature type="chain" id="PRO_5002541937" evidence="1">
    <location>
        <begin position="19"/>
        <end position="301"/>
    </location>
</feature>
<protein>
    <submittedName>
        <fullName evidence="2">Uncharacterized protein</fullName>
    </submittedName>
</protein>
<evidence type="ECO:0000313" key="2">
    <source>
        <dbReference type="EMBL" id="KKW33054.1"/>
    </source>
</evidence>
<evidence type="ECO:0000256" key="1">
    <source>
        <dbReference type="SAM" id="SignalP"/>
    </source>
</evidence>
<name>A0A0G2AKA3_9BACT</name>
<dbReference type="AlphaFoldDB" id="A0A0G2AKA3"/>
<dbReference type="EMBL" id="LCRH01000010">
    <property type="protein sequence ID" value="KKW33054.1"/>
    <property type="molecule type" value="Genomic_DNA"/>
</dbReference>
<feature type="signal peptide" evidence="1">
    <location>
        <begin position="1"/>
        <end position="18"/>
    </location>
</feature>
<evidence type="ECO:0000313" key="3">
    <source>
        <dbReference type="Proteomes" id="UP000034054"/>
    </source>
</evidence>
<dbReference type="PATRIC" id="fig|1618979.3.peg.194"/>
<gene>
    <name evidence="2" type="ORF">UY76_C0010G0011</name>
</gene>
<proteinExistence type="predicted"/>
<reference evidence="2 3" key="1">
    <citation type="journal article" date="2015" name="Nature">
        <title>rRNA introns, odd ribosomes, and small enigmatic genomes across a large radiation of phyla.</title>
        <authorList>
            <person name="Brown C.T."/>
            <person name="Hug L.A."/>
            <person name="Thomas B.C."/>
            <person name="Sharon I."/>
            <person name="Castelle C.J."/>
            <person name="Singh A."/>
            <person name="Wilkins M.J."/>
            <person name="Williams K.H."/>
            <person name="Banfield J.F."/>
        </authorList>
    </citation>
    <scope>NUCLEOTIDE SEQUENCE [LARGE SCALE GENOMIC DNA]</scope>
</reference>